<accession>X1I4Z6</accession>
<sequence length="269" mass="30051">MDNVYATNNVDKVLWWNIEDSADNDFVVLDDADNGLDIDGGTTYITRAKHITSFEKYLIVGYVTDSKGDVHPSRVIGASQESGGATIDFQYSGGTGDAWKKDFLNTPTRMMGFAKWGNNIIVGTGPDYLGRIYRGWVTTEDTVFNWIEEPLKVGVLSGDTFVNSKDGRLFFLATDMTIRELNNPEPISNLIDITVRGINTSVVEYAQATFIDKYNSIALAVPTGSSETNDKLLMIDVGKRTWFIQDIPIRAFGDYTQQDVYTYNTLPER</sequence>
<organism evidence="1">
    <name type="scientific">marine sediment metagenome</name>
    <dbReference type="NCBI Taxonomy" id="412755"/>
    <lineage>
        <taxon>unclassified sequences</taxon>
        <taxon>metagenomes</taxon>
        <taxon>ecological metagenomes</taxon>
    </lineage>
</organism>
<dbReference type="EMBL" id="BARU01023395">
    <property type="protein sequence ID" value="GAH52623.1"/>
    <property type="molecule type" value="Genomic_DNA"/>
</dbReference>
<evidence type="ECO:0000313" key="1">
    <source>
        <dbReference type="EMBL" id="GAH52623.1"/>
    </source>
</evidence>
<name>X1I4Z6_9ZZZZ</name>
<reference evidence="1" key="1">
    <citation type="journal article" date="2014" name="Front. Microbiol.">
        <title>High frequency of phylogenetically diverse reductive dehalogenase-homologous genes in deep subseafloor sedimentary metagenomes.</title>
        <authorList>
            <person name="Kawai M."/>
            <person name="Futagami T."/>
            <person name="Toyoda A."/>
            <person name="Takaki Y."/>
            <person name="Nishi S."/>
            <person name="Hori S."/>
            <person name="Arai W."/>
            <person name="Tsubouchi T."/>
            <person name="Morono Y."/>
            <person name="Uchiyama I."/>
            <person name="Ito T."/>
            <person name="Fujiyama A."/>
            <person name="Inagaki F."/>
            <person name="Takami H."/>
        </authorList>
    </citation>
    <scope>NUCLEOTIDE SEQUENCE</scope>
    <source>
        <strain evidence="1">Expedition CK06-06</strain>
    </source>
</reference>
<protein>
    <submittedName>
        <fullName evidence="1">Uncharacterized protein</fullName>
    </submittedName>
</protein>
<comment type="caution">
    <text evidence="1">The sequence shown here is derived from an EMBL/GenBank/DDBJ whole genome shotgun (WGS) entry which is preliminary data.</text>
</comment>
<gene>
    <name evidence="1" type="ORF">S03H2_37976</name>
</gene>
<feature type="non-terminal residue" evidence="1">
    <location>
        <position position="269"/>
    </location>
</feature>
<proteinExistence type="predicted"/>
<dbReference type="AlphaFoldDB" id="X1I4Z6"/>